<evidence type="ECO:0000256" key="12">
    <source>
        <dbReference type="ARBA" id="ARBA00022967"/>
    </source>
</evidence>
<dbReference type="AlphaFoldDB" id="A0A1B4V1G8"/>
<evidence type="ECO:0000256" key="6">
    <source>
        <dbReference type="ARBA" id="ARBA00019816"/>
    </source>
</evidence>
<keyword evidence="14 20" id="KW-1133">Transmembrane helix</keyword>
<dbReference type="Pfam" id="PF00355">
    <property type="entry name" value="Rieske"/>
    <property type="match status" value="1"/>
</dbReference>
<evidence type="ECO:0000256" key="15">
    <source>
        <dbReference type="ARBA" id="ARBA00023004"/>
    </source>
</evidence>
<keyword evidence="18" id="KW-1015">Disulfide bond</keyword>
<evidence type="ECO:0000256" key="14">
    <source>
        <dbReference type="ARBA" id="ARBA00022989"/>
    </source>
</evidence>
<dbReference type="PROSITE" id="PS51318">
    <property type="entry name" value="TAT"/>
    <property type="match status" value="1"/>
</dbReference>
<dbReference type="OrthoDB" id="9767869at2"/>
<comment type="catalytic activity">
    <reaction evidence="19 20">
        <text>a quinol + 2 Fe(III)-[cytochrome c](out) = a quinone + 2 Fe(II)-[cytochrome c](out) + 2 H(+)(out)</text>
        <dbReference type="Rhea" id="RHEA:11484"/>
        <dbReference type="Rhea" id="RHEA-COMP:10350"/>
        <dbReference type="Rhea" id="RHEA-COMP:14399"/>
        <dbReference type="ChEBI" id="CHEBI:15378"/>
        <dbReference type="ChEBI" id="CHEBI:24646"/>
        <dbReference type="ChEBI" id="CHEBI:29033"/>
        <dbReference type="ChEBI" id="CHEBI:29034"/>
        <dbReference type="ChEBI" id="CHEBI:132124"/>
        <dbReference type="EC" id="7.1.1.8"/>
    </reaction>
</comment>
<evidence type="ECO:0000256" key="19">
    <source>
        <dbReference type="ARBA" id="ARBA00029351"/>
    </source>
</evidence>
<comment type="miscellaneous">
    <text evidence="20">The Rieske protein is a high potential 2Fe-2S protein.</text>
</comment>
<dbReference type="Gene3D" id="1.20.5.510">
    <property type="entry name" value="Single helix bin"/>
    <property type="match status" value="1"/>
</dbReference>
<evidence type="ECO:0000256" key="16">
    <source>
        <dbReference type="ARBA" id="ARBA00023014"/>
    </source>
</evidence>
<evidence type="ECO:0000256" key="21">
    <source>
        <dbReference type="RuleBase" id="RU004497"/>
    </source>
</evidence>
<keyword evidence="12" id="KW-1278">Translocase</keyword>
<evidence type="ECO:0000256" key="13">
    <source>
        <dbReference type="ARBA" id="ARBA00022982"/>
    </source>
</evidence>
<evidence type="ECO:0000259" key="22">
    <source>
        <dbReference type="PROSITE" id="PS51296"/>
    </source>
</evidence>
<dbReference type="InterPro" id="IPR006311">
    <property type="entry name" value="TAT_signal"/>
</dbReference>
<evidence type="ECO:0000256" key="18">
    <source>
        <dbReference type="ARBA" id="ARBA00023157"/>
    </source>
</evidence>
<dbReference type="InterPro" id="IPR014349">
    <property type="entry name" value="Rieske_Fe-S_prot"/>
</dbReference>
<evidence type="ECO:0000313" key="23">
    <source>
        <dbReference type="EMBL" id="BAU47253.1"/>
    </source>
</evidence>
<keyword evidence="15" id="KW-0408">Iron</keyword>
<feature type="domain" description="Rieske" evidence="22">
    <location>
        <begin position="84"/>
        <end position="190"/>
    </location>
</feature>
<evidence type="ECO:0000313" key="24">
    <source>
        <dbReference type="Proteomes" id="UP000218899"/>
    </source>
</evidence>
<dbReference type="GO" id="GO:0051537">
    <property type="term" value="F:2 iron, 2 sulfur cluster binding"/>
    <property type="evidence" value="ECO:0007669"/>
    <property type="project" value="UniProtKB-KW"/>
</dbReference>
<comment type="subunit">
    <text evidence="4 21">The main subunits of complex b-c1 are: cytochrome b, cytochrome c1 and the Rieske protein.</text>
</comment>
<keyword evidence="24" id="KW-1185">Reference proteome</keyword>
<evidence type="ECO:0000256" key="5">
    <source>
        <dbReference type="ARBA" id="ARBA00012951"/>
    </source>
</evidence>
<feature type="transmembrane region" description="Helical" evidence="20">
    <location>
        <begin position="12"/>
        <end position="34"/>
    </location>
</feature>
<dbReference type="InterPro" id="IPR036922">
    <property type="entry name" value="Rieske_2Fe-2S_sf"/>
</dbReference>
<proteinExistence type="inferred from homology"/>
<dbReference type="CDD" id="cd03470">
    <property type="entry name" value="Rieske_cytochrome_bc1"/>
    <property type="match status" value="1"/>
</dbReference>
<dbReference type="PRINTS" id="PR00162">
    <property type="entry name" value="RIESKE"/>
</dbReference>
<evidence type="ECO:0000256" key="8">
    <source>
        <dbReference type="ARBA" id="ARBA00022475"/>
    </source>
</evidence>
<dbReference type="GO" id="GO:0008121">
    <property type="term" value="F:quinol-cytochrome-c reductase activity"/>
    <property type="evidence" value="ECO:0007669"/>
    <property type="project" value="UniProtKB-EC"/>
</dbReference>
<evidence type="ECO:0000256" key="2">
    <source>
        <dbReference type="ARBA" id="ARBA00004162"/>
    </source>
</evidence>
<keyword evidence="8" id="KW-1003">Cell membrane</keyword>
<evidence type="ECO:0000256" key="4">
    <source>
        <dbReference type="ARBA" id="ARBA00011649"/>
    </source>
</evidence>
<evidence type="ECO:0000256" key="7">
    <source>
        <dbReference type="ARBA" id="ARBA00022448"/>
    </source>
</evidence>
<dbReference type="EMBL" id="AP014936">
    <property type="protein sequence ID" value="BAU47253.1"/>
    <property type="molecule type" value="Genomic_DNA"/>
</dbReference>
<accession>A0A1B4V1G8</accession>
<dbReference type="Proteomes" id="UP000218899">
    <property type="component" value="Chromosome"/>
</dbReference>
<evidence type="ECO:0000256" key="20">
    <source>
        <dbReference type="RuleBase" id="RU004494"/>
    </source>
</evidence>
<evidence type="ECO:0000256" key="17">
    <source>
        <dbReference type="ARBA" id="ARBA00023136"/>
    </source>
</evidence>
<dbReference type="InterPro" id="IPR019470">
    <property type="entry name" value="Ubiq_cytC_Rdtase_Fe-S_su_TAT"/>
</dbReference>
<protein>
    <recommendedName>
        <fullName evidence="6 20">Ubiquinol-cytochrome c reductase iron-sulfur subunit</fullName>
        <ecNumber evidence="5 20">7.1.1.8</ecNumber>
    </recommendedName>
</protein>
<keyword evidence="17 20" id="KW-0472">Membrane</keyword>
<organism evidence="23 24">
    <name type="scientific">Sulfurifustis variabilis</name>
    <dbReference type="NCBI Taxonomy" id="1675686"/>
    <lineage>
        <taxon>Bacteria</taxon>
        <taxon>Pseudomonadati</taxon>
        <taxon>Pseudomonadota</taxon>
        <taxon>Gammaproteobacteria</taxon>
        <taxon>Acidiferrobacterales</taxon>
        <taxon>Acidiferrobacteraceae</taxon>
        <taxon>Sulfurifustis</taxon>
    </lineage>
</organism>
<dbReference type="Pfam" id="PF10399">
    <property type="entry name" value="UCR_Fe-S_N"/>
    <property type="match status" value="1"/>
</dbReference>
<evidence type="ECO:0000256" key="3">
    <source>
        <dbReference type="ARBA" id="ARBA00010651"/>
    </source>
</evidence>
<sequence length="199" mass="21328">MSDEGVDPRRRRLLAITTGLGLIGTAFTATPFILSMTPSARAKAAGAPVEVDISRIEPGQLITVEWRGKPVWILKRTPEMLASLKQVEPLLADPASRVADQQPRYAQNDVRSIKPDLLVLVGICTHLGCSPDKRLAAGPASGLGDDWLGGFFCPCHGSKFDLAGRVYQNVPAPTNLIVPPHSFLSDNRILIGVDQKGAA</sequence>
<keyword evidence="10" id="KW-0001">2Fe-2S</keyword>
<comment type="subcellular location">
    <subcellularLocation>
        <location evidence="2">Cell membrane</location>
        <topology evidence="2">Single-pass membrane protein</topology>
    </subcellularLocation>
</comment>
<dbReference type="GO" id="GO:0005886">
    <property type="term" value="C:plasma membrane"/>
    <property type="evidence" value="ECO:0007669"/>
    <property type="project" value="UniProtKB-SubCell"/>
</dbReference>
<reference evidence="23 24" key="1">
    <citation type="submission" date="2015-08" db="EMBL/GenBank/DDBJ databases">
        <title>Complete genome sequence of Sulfurifustis variabilis.</title>
        <authorList>
            <person name="Miura A."/>
            <person name="Kojima H."/>
            <person name="Fukui M."/>
        </authorList>
    </citation>
    <scope>NUCLEOTIDE SEQUENCE [LARGE SCALE GENOMIC DNA]</scope>
    <source>
        <strain evidence="24">skN76</strain>
    </source>
</reference>
<name>A0A1B4V1G8_9GAMM</name>
<evidence type="ECO:0000256" key="9">
    <source>
        <dbReference type="ARBA" id="ARBA00022692"/>
    </source>
</evidence>
<dbReference type="KEGG" id="sva:SVA_0674"/>
<evidence type="ECO:0000256" key="11">
    <source>
        <dbReference type="ARBA" id="ARBA00022723"/>
    </source>
</evidence>
<dbReference type="PANTHER" id="PTHR10134">
    <property type="entry name" value="CYTOCHROME B-C1 COMPLEX SUBUNIT RIESKE, MITOCHONDRIAL"/>
    <property type="match status" value="1"/>
</dbReference>
<keyword evidence="13 20" id="KW-0249">Electron transport</keyword>
<dbReference type="GO" id="GO:0046872">
    <property type="term" value="F:metal ion binding"/>
    <property type="evidence" value="ECO:0007669"/>
    <property type="project" value="UniProtKB-KW"/>
</dbReference>
<dbReference type="NCBIfam" id="TIGR01416">
    <property type="entry name" value="Rieske_proteo"/>
    <property type="match status" value="1"/>
</dbReference>
<dbReference type="EC" id="7.1.1.8" evidence="5 20"/>
<comment type="function">
    <text evidence="1">Component of the ubiquinol-cytochrome c reductase complex (complex III or cytochrome b-c1 complex), which is a respiratory chain that generates an electrochemical potential coupled to ATP synthesis.</text>
</comment>
<dbReference type="SUPFAM" id="SSF50022">
    <property type="entry name" value="ISP domain"/>
    <property type="match status" value="1"/>
</dbReference>
<evidence type="ECO:0000256" key="10">
    <source>
        <dbReference type="ARBA" id="ARBA00022714"/>
    </source>
</evidence>
<keyword evidence="16" id="KW-0411">Iron-sulfur</keyword>
<dbReference type="InterPro" id="IPR005805">
    <property type="entry name" value="Rieske_Fe-S_prot_C"/>
</dbReference>
<keyword evidence="7 20" id="KW-0813">Transport</keyword>
<comment type="cofactor">
    <cofactor evidence="20">
        <name>[2Fe-2S] cluster</name>
        <dbReference type="ChEBI" id="CHEBI:190135"/>
    </cofactor>
    <text evidence="20">Binds 1 [2Fe-2S] cluster per subunit.</text>
</comment>
<keyword evidence="11" id="KW-0479">Metal-binding</keyword>
<gene>
    <name evidence="23" type="ORF">SVA_0674</name>
</gene>
<dbReference type="RefSeq" id="WP_096458784.1">
    <property type="nucleotide sequence ID" value="NZ_AP014936.1"/>
</dbReference>
<comment type="similarity">
    <text evidence="3">Belongs to the Rieske iron-sulfur protein family.</text>
</comment>
<dbReference type="Gene3D" id="2.102.10.10">
    <property type="entry name" value="Rieske [2Fe-2S] iron-sulphur domain"/>
    <property type="match status" value="1"/>
</dbReference>
<keyword evidence="9 20" id="KW-0812">Transmembrane</keyword>
<dbReference type="InterPro" id="IPR006317">
    <property type="entry name" value="Ubiquinol_cyt_c_Rdtase_Fe-S-su"/>
</dbReference>
<dbReference type="PROSITE" id="PS51296">
    <property type="entry name" value="RIESKE"/>
    <property type="match status" value="1"/>
</dbReference>
<dbReference type="InterPro" id="IPR017941">
    <property type="entry name" value="Rieske_2Fe-2S"/>
</dbReference>
<evidence type="ECO:0000256" key="1">
    <source>
        <dbReference type="ARBA" id="ARBA00002444"/>
    </source>
</evidence>